<dbReference type="InterPro" id="IPR036866">
    <property type="entry name" value="RibonucZ/Hydroxyglut_hydro"/>
</dbReference>
<keyword evidence="3" id="KW-0378">Hydrolase</keyword>
<dbReference type="Gene3D" id="3.60.15.10">
    <property type="entry name" value="Ribonuclease Z/Hydroxyacylglutathione hydrolase-like"/>
    <property type="match status" value="1"/>
</dbReference>
<dbReference type="Proteomes" id="UP001165293">
    <property type="component" value="Unassembled WGS sequence"/>
</dbReference>
<evidence type="ECO:0000313" key="7">
    <source>
        <dbReference type="Proteomes" id="UP001165293"/>
    </source>
</evidence>
<dbReference type="SUPFAM" id="SSF56281">
    <property type="entry name" value="Metallo-hydrolase/oxidoreductase"/>
    <property type="match status" value="1"/>
</dbReference>
<keyword evidence="7" id="KW-1185">Reference proteome</keyword>
<comment type="caution">
    <text evidence="6">The sequence shown here is derived from an EMBL/GenBank/DDBJ whole genome shotgun (WGS) entry which is preliminary data.</text>
</comment>
<comment type="similarity">
    <text evidence="1">Belongs to the metallo-beta-lactamase superfamily.</text>
</comment>
<name>A0ABS8JM10_9GAMM</name>
<evidence type="ECO:0000256" key="3">
    <source>
        <dbReference type="ARBA" id="ARBA00022801"/>
    </source>
</evidence>
<feature type="domain" description="Metallo-beta-lactamase" evidence="5">
    <location>
        <begin position="76"/>
        <end position="283"/>
    </location>
</feature>
<evidence type="ECO:0000256" key="4">
    <source>
        <dbReference type="ARBA" id="ARBA00022833"/>
    </source>
</evidence>
<dbReference type="PANTHER" id="PTHR42978">
    <property type="entry name" value="QUORUM-QUENCHING LACTONASE YTNP-RELATED-RELATED"/>
    <property type="match status" value="1"/>
</dbReference>
<keyword evidence="4" id="KW-0862">Zinc</keyword>
<dbReference type="CDD" id="cd07720">
    <property type="entry name" value="OPHC2-like_MBL-fold"/>
    <property type="match status" value="1"/>
</dbReference>
<dbReference type="InterPro" id="IPR001279">
    <property type="entry name" value="Metallo-B-lactamas"/>
</dbReference>
<accession>A0ABS8JM10</accession>
<dbReference type="InterPro" id="IPR051013">
    <property type="entry name" value="MBL_superfamily_lactonases"/>
</dbReference>
<evidence type="ECO:0000256" key="2">
    <source>
        <dbReference type="ARBA" id="ARBA00022723"/>
    </source>
</evidence>
<dbReference type="Pfam" id="PF00753">
    <property type="entry name" value="Lactamase_B"/>
    <property type="match status" value="1"/>
</dbReference>
<dbReference type="SMART" id="SM00849">
    <property type="entry name" value="Lactamase_B"/>
    <property type="match status" value="1"/>
</dbReference>
<organism evidence="6 7">
    <name type="scientific">Noviluteimonas lactosilytica</name>
    <dbReference type="NCBI Taxonomy" id="2888523"/>
    <lineage>
        <taxon>Bacteria</taxon>
        <taxon>Pseudomonadati</taxon>
        <taxon>Pseudomonadota</taxon>
        <taxon>Gammaproteobacteria</taxon>
        <taxon>Lysobacterales</taxon>
        <taxon>Lysobacteraceae</taxon>
        <taxon>Noviluteimonas</taxon>
    </lineage>
</organism>
<gene>
    <name evidence="6" type="ORF">LK996_16340</name>
</gene>
<dbReference type="EMBL" id="JAJGAK010000005">
    <property type="protein sequence ID" value="MCC8364641.1"/>
    <property type="molecule type" value="Genomic_DNA"/>
</dbReference>
<evidence type="ECO:0000256" key="1">
    <source>
        <dbReference type="ARBA" id="ARBA00007749"/>
    </source>
</evidence>
<keyword evidence="2" id="KW-0479">Metal-binding</keyword>
<protein>
    <submittedName>
        <fullName evidence="6">MBL fold metallo-hydrolase</fullName>
    </submittedName>
</protein>
<evidence type="ECO:0000313" key="6">
    <source>
        <dbReference type="EMBL" id="MCC8364641.1"/>
    </source>
</evidence>
<proteinExistence type="inferred from homology"/>
<reference evidence="6" key="1">
    <citation type="submission" date="2021-10" db="EMBL/GenBank/DDBJ databases">
        <authorList>
            <person name="Lyu M."/>
            <person name="Wang X."/>
            <person name="Meng X."/>
            <person name="Xu K."/>
        </authorList>
    </citation>
    <scope>NUCLEOTIDE SEQUENCE</scope>
    <source>
        <strain evidence="6">A6</strain>
    </source>
</reference>
<dbReference type="RefSeq" id="WP_230528435.1">
    <property type="nucleotide sequence ID" value="NZ_JAJGAK010000005.1"/>
</dbReference>
<dbReference type="PANTHER" id="PTHR42978:SF6">
    <property type="entry name" value="QUORUM-QUENCHING LACTONASE YTNP-RELATED"/>
    <property type="match status" value="1"/>
</dbReference>
<sequence length="308" mass="33667">MLSVINTLRQGSPRPEELDELVPSRYALRVGEIDVLVISDGAFPLPATTLATNASPDDLAAWLGDQLQPLDVYKWPLNVVVVRSGDRTVLIDAGMGDEYPDEPRAGGLLAHRLEAAGIDPASVTDVVLTHMHMDHIGGLLADGLKSRLCPDVPIHLAAVEVDFWMSPDFSRNTFGGFPDVLRSTAKRFVDEYGSQLRPFDTECEVAPGVVVHRTGGHTPGHSVVRLTSGSDRLTFIGDAVFPDHFARPDWFNAFDHDPEEAVRVRTDLLTELAATGEPLVATHLSFPSVGRVALDDEGFRWVPATWEY</sequence>
<evidence type="ECO:0000259" key="5">
    <source>
        <dbReference type="SMART" id="SM00849"/>
    </source>
</evidence>